<evidence type="ECO:0000256" key="4">
    <source>
        <dbReference type="ARBA" id="ARBA00022541"/>
    </source>
</evidence>
<keyword evidence="3" id="KW-0963">Cytoplasm</keyword>
<dbReference type="SUPFAM" id="SSF48452">
    <property type="entry name" value="TPR-like"/>
    <property type="match status" value="1"/>
</dbReference>
<name>A0A1X2GS47_9FUNG</name>
<proteinExistence type="predicted"/>
<dbReference type="STRING" id="101127.A0A1X2GS47"/>
<comment type="caution">
    <text evidence="9">The sequence shown here is derived from an EMBL/GenBank/DDBJ whole genome shotgun (WGS) entry which is preliminary data.</text>
</comment>
<dbReference type="AlphaFoldDB" id="A0A1X2GS47"/>
<keyword evidence="6" id="KW-0143">Chaperone</keyword>
<keyword evidence="10" id="KW-1185">Reference proteome</keyword>
<dbReference type="GO" id="GO:0051879">
    <property type="term" value="F:Hsp90 protein binding"/>
    <property type="evidence" value="ECO:0007669"/>
    <property type="project" value="TreeGrafter"/>
</dbReference>
<dbReference type="Gene3D" id="1.25.10.10">
    <property type="entry name" value="Leucine-rich Repeat Variant"/>
    <property type="match status" value="2"/>
</dbReference>
<dbReference type="InterPro" id="IPR024660">
    <property type="entry name" value="UCS_central_dom"/>
</dbReference>
<evidence type="ECO:0000256" key="5">
    <source>
        <dbReference type="ARBA" id="ARBA00022782"/>
    </source>
</evidence>
<evidence type="ECO:0000256" key="1">
    <source>
        <dbReference type="ARBA" id="ARBA00004556"/>
    </source>
</evidence>
<keyword evidence="7" id="KW-0802">TPR repeat</keyword>
<evidence type="ECO:0000259" key="8">
    <source>
        <dbReference type="Pfam" id="PF11701"/>
    </source>
</evidence>
<feature type="domain" description="UNC-45/Cro1/She4 central" evidence="8">
    <location>
        <begin position="129"/>
        <end position="273"/>
    </location>
</feature>
<dbReference type="GO" id="GO:0048471">
    <property type="term" value="C:perinuclear region of cytoplasm"/>
    <property type="evidence" value="ECO:0007669"/>
    <property type="project" value="UniProtKB-SubCell"/>
</dbReference>
<gene>
    <name evidence="9" type="ORF">DM01DRAFT_1316777</name>
</gene>
<dbReference type="InterPro" id="IPR011989">
    <property type="entry name" value="ARM-like"/>
</dbReference>
<sequence>MASSLQSKVDELTKELASSTDDEQIQLLFQRAQVYKDMGNYRQCRDDLQQVLKRQPDHLQAKESLADLMQSLPPTIPSDDAKDLQPVDRLREQLAKWSSPEAMTVDTIRQFVTSPDFVYALGLCGQPATPKQDRAVGFLVLTKLLHPPEALEKTFPWTLVIEQCAQCFGQCLATGKNKDKLLAYRTLNALFQINTTIGAALFCQQGILEDMMDVVEFEIQDVQVAMLEVLATASTDASCRKQIMSLCLPWLTKTAKAAPDAMKTLATIALTKLQAQPAKADDIDPQQQDKQPVDALAEALAKARLHEDDMVDQLKRVICDSDLTSQQDSAQATMQHAVEGLAYASMTPAVRDVLVNDPTFLKQLAKLALQPDQAHPLLYGIGTILAYLTMYRPRLSEQQRQMQRLRNLANASKQGAKKADDMDDPRLSDEAVENRIVRVVDQGGALALMALVKSKSRNNCAVASQAYLNLVTPQSIRGKLLQQGVVKWLLPLALSNDHDGQAKATQALAKLAITTDPRLAFQPQQQLDLVRPLLLLCKDDDHALGQFEALMALTNLASQDHDDVRDLIVKQDGLAIFENLQLSNHTMIQRAASEMICNMTMCEQVFHLYTQPTAANQQKIRLWVLLSDHDDPSTRRAASGTLAILCASPDTCQMVDKVDRGYEKISQLLQPDEAADIQHRAVEIVRQMITHLAQPALDGFLKQHVDQALVRLVKTTPSAQNQGARTAALEVLKLLAQNGVTLQV</sequence>
<dbReference type="GO" id="GO:0030154">
    <property type="term" value="P:cell differentiation"/>
    <property type="evidence" value="ECO:0007669"/>
    <property type="project" value="UniProtKB-KW"/>
</dbReference>
<dbReference type="Pfam" id="PF11701">
    <property type="entry name" value="UNC45-central"/>
    <property type="match status" value="1"/>
</dbReference>
<comment type="subcellular location">
    <subcellularLocation>
        <location evidence="1">Cytoplasm</location>
        <location evidence="1">Perinuclear region</location>
    </subcellularLocation>
</comment>
<dbReference type="Gene3D" id="1.25.40.10">
    <property type="entry name" value="Tetratricopeptide repeat domain"/>
    <property type="match status" value="1"/>
</dbReference>
<evidence type="ECO:0000256" key="7">
    <source>
        <dbReference type="PROSITE-ProRule" id="PRU00339"/>
    </source>
</evidence>
<dbReference type="SMART" id="SM00028">
    <property type="entry name" value="TPR"/>
    <property type="match status" value="1"/>
</dbReference>
<evidence type="ECO:0000313" key="10">
    <source>
        <dbReference type="Proteomes" id="UP000242146"/>
    </source>
</evidence>
<evidence type="ECO:0000256" key="2">
    <source>
        <dbReference type="ARBA" id="ARBA00022473"/>
    </source>
</evidence>
<accession>A0A1X2GS47</accession>
<dbReference type="InterPro" id="IPR016024">
    <property type="entry name" value="ARM-type_fold"/>
</dbReference>
<dbReference type="SUPFAM" id="SSF48371">
    <property type="entry name" value="ARM repeat"/>
    <property type="match status" value="2"/>
</dbReference>
<organism evidence="9 10">
    <name type="scientific">Hesseltinella vesiculosa</name>
    <dbReference type="NCBI Taxonomy" id="101127"/>
    <lineage>
        <taxon>Eukaryota</taxon>
        <taxon>Fungi</taxon>
        <taxon>Fungi incertae sedis</taxon>
        <taxon>Mucoromycota</taxon>
        <taxon>Mucoromycotina</taxon>
        <taxon>Mucoromycetes</taxon>
        <taxon>Mucorales</taxon>
        <taxon>Cunninghamellaceae</taxon>
        <taxon>Hesseltinella</taxon>
    </lineage>
</organism>
<keyword evidence="2" id="KW-0217">Developmental protein</keyword>
<dbReference type="InterPro" id="IPR011990">
    <property type="entry name" value="TPR-like_helical_dom_sf"/>
</dbReference>
<evidence type="ECO:0000256" key="6">
    <source>
        <dbReference type="ARBA" id="ARBA00023186"/>
    </source>
</evidence>
<keyword evidence="5" id="KW-0221">Differentiation</keyword>
<reference evidence="9 10" key="1">
    <citation type="submission" date="2016-07" db="EMBL/GenBank/DDBJ databases">
        <title>Pervasive Adenine N6-methylation of Active Genes in Fungi.</title>
        <authorList>
            <consortium name="DOE Joint Genome Institute"/>
            <person name="Mondo S.J."/>
            <person name="Dannebaum R.O."/>
            <person name="Kuo R.C."/>
            <person name="Labutti K."/>
            <person name="Haridas S."/>
            <person name="Kuo A."/>
            <person name="Salamov A."/>
            <person name="Ahrendt S.R."/>
            <person name="Lipzen A."/>
            <person name="Sullivan W."/>
            <person name="Andreopoulos W.B."/>
            <person name="Clum A."/>
            <person name="Lindquist E."/>
            <person name="Daum C."/>
            <person name="Ramamoorthy G.K."/>
            <person name="Gryganskyi A."/>
            <person name="Culley D."/>
            <person name="Magnuson J.K."/>
            <person name="James T.Y."/>
            <person name="O'Malley M.A."/>
            <person name="Stajich J.E."/>
            <person name="Spatafora J.W."/>
            <person name="Visel A."/>
            <person name="Grigoriev I.V."/>
        </authorList>
    </citation>
    <scope>NUCLEOTIDE SEQUENCE [LARGE SCALE GENOMIC DNA]</scope>
    <source>
        <strain evidence="9 10">NRRL 3301</strain>
    </source>
</reference>
<dbReference type="OrthoDB" id="199930at2759"/>
<protein>
    <submittedName>
        <fullName evidence="9">ARM repeat-containing protein</fullName>
    </submittedName>
</protein>
<feature type="repeat" description="TPR" evidence="7">
    <location>
        <begin position="25"/>
        <end position="58"/>
    </location>
</feature>
<dbReference type="PROSITE" id="PS50005">
    <property type="entry name" value="TPR"/>
    <property type="match status" value="1"/>
</dbReference>
<dbReference type="PANTHER" id="PTHR45994:SF1">
    <property type="entry name" value="FI21225P1"/>
    <property type="match status" value="1"/>
</dbReference>
<dbReference type="PANTHER" id="PTHR45994">
    <property type="entry name" value="FI21225P1"/>
    <property type="match status" value="1"/>
</dbReference>
<evidence type="ECO:0000256" key="3">
    <source>
        <dbReference type="ARBA" id="ARBA00022490"/>
    </source>
</evidence>
<dbReference type="EMBL" id="MCGT01000004">
    <property type="protein sequence ID" value="ORX60292.1"/>
    <property type="molecule type" value="Genomic_DNA"/>
</dbReference>
<evidence type="ECO:0000313" key="9">
    <source>
        <dbReference type="EMBL" id="ORX60292.1"/>
    </source>
</evidence>
<dbReference type="Proteomes" id="UP000242146">
    <property type="component" value="Unassembled WGS sequence"/>
</dbReference>
<dbReference type="InterPro" id="IPR019734">
    <property type="entry name" value="TPR_rpt"/>
</dbReference>
<keyword evidence="4" id="KW-0517">Myogenesis</keyword>